<evidence type="ECO:0000313" key="5">
    <source>
        <dbReference type="Proteomes" id="UP001642409"/>
    </source>
</evidence>
<dbReference type="Pfam" id="PF13516">
    <property type="entry name" value="LRR_6"/>
    <property type="match status" value="1"/>
</dbReference>
<reference evidence="3" key="1">
    <citation type="submission" date="2023-06" db="EMBL/GenBank/DDBJ databases">
        <authorList>
            <person name="Kurt Z."/>
        </authorList>
    </citation>
    <scope>NUCLEOTIDE SEQUENCE</scope>
</reference>
<dbReference type="InterPro" id="IPR025875">
    <property type="entry name" value="Leu-rich_rpt_4"/>
</dbReference>
<organism evidence="3">
    <name type="scientific">Hexamita inflata</name>
    <dbReference type="NCBI Taxonomy" id="28002"/>
    <lineage>
        <taxon>Eukaryota</taxon>
        <taxon>Metamonada</taxon>
        <taxon>Diplomonadida</taxon>
        <taxon>Hexamitidae</taxon>
        <taxon>Hexamitinae</taxon>
        <taxon>Hexamita</taxon>
    </lineage>
</organism>
<proteinExistence type="predicted"/>
<dbReference type="InterPro" id="IPR001611">
    <property type="entry name" value="Leu-rich_rpt"/>
</dbReference>
<dbReference type="InterPro" id="IPR032675">
    <property type="entry name" value="LRR_dom_sf"/>
</dbReference>
<keyword evidence="1" id="KW-0433">Leucine-rich repeat</keyword>
<dbReference type="Gene3D" id="3.80.10.10">
    <property type="entry name" value="Ribonuclease Inhibitor"/>
    <property type="match status" value="2"/>
</dbReference>
<dbReference type="AlphaFoldDB" id="A0AA86UK48"/>
<sequence length="404" mass="46506">MLPKHTFRIKSKSDLLNHFTSSQKLEIVDIQLVKDILKINFLPELFEDAEKRDQLSFNLEFVQKTRKFTFERQNLQYLHLISFLTNLTELNLVMNKISDISVISKLKNLKKLDLSTNIIADLSALQSLASLRTVDLSGNIITSYTIALPNLIDLNLGGNELQNISGLQFSPQLLNLNLSKTKTTNLSTIPLQLFHLRTLNLSCNDISEIVYISNFLDLQTVNLSFNRSLQNIEPLKYCTQLIALNLNSTCIADIWPLQYFKNIQSLYLTDTKVVDLHPLQFLCQLENIRITHACVIDVSPLSNLTKLKSLFFIYIIQFYILYNLIKLRIGNPSCITRIFLINNNSRTFHNIILMIKKFQQPMSSSSTVKQVPFTVHTSRSEKFKTIVLSINSEIHQRKRRITSP</sequence>
<dbReference type="PROSITE" id="PS51450">
    <property type="entry name" value="LRR"/>
    <property type="match status" value="4"/>
</dbReference>
<dbReference type="SMART" id="SM00369">
    <property type="entry name" value="LRR_TYP"/>
    <property type="match status" value="4"/>
</dbReference>
<dbReference type="Pfam" id="PF12799">
    <property type="entry name" value="LRR_4"/>
    <property type="match status" value="1"/>
</dbReference>
<keyword evidence="5" id="KW-1185">Reference proteome</keyword>
<reference evidence="4 5" key="2">
    <citation type="submission" date="2024-07" db="EMBL/GenBank/DDBJ databases">
        <authorList>
            <person name="Akdeniz Z."/>
        </authorList>
    </citation>
    <scope>NUCLEOTIDE SEQUENCE [LARGE SCALE GENOMIC DNA]</scope>
</reference>
<dbReference type="InterPro" id="IPR003591">
    <property type="entry name" value="Leu-rich_rpt_typical-subtyp"/>
</dbReference>
<dbReference type="SUPFAM" id="SSF52058">
    <property type="entry name" value="L domain-like"/>
    <property type="match status" value="1"/>
</dbReference>
<gene>
    <name evidence="3" type="ORF">HINF_LOCUS49110</name>
    <name evidence="4" type="ORF">HINF_LOCUS55278</name>
</gene>
<keyword evidence="2" id="KW-0677">Repeat</keyword>
<protein>
    <submittedName>
        <fullName evidence="3">Uncharacterized protein</fullName>
    </submittedName>
</protein>
<evidence type="ECO:0000256" key="2">
    <source>
        <dbReference type="ARBA" id="ARBA00022737"/>
    </source>
</evidence>
<dbReference type="EMBL" id="CATOUU010000941">
    <property type="protein sequence ID" value="CAI9961465.1"/>
    <property type="molecule type" value="Genomic_DNA"/>
</dbReference>
<dbReference type="Proteomes" id="UP001642409">
    <property type="component" value="Unassembled WGS sequence"/>
</dbReference>
<dbReference type="PANTHER" id="PTHR46652:SF3">
    <property type="entry name" value="LEUCINE-RICH REPEAT-CONTAINING PROTEIN 9"/>
    <property type="match status" value="1"/>
</dbReference>
<name>A0AA86UK48_9EUKA</name>
<dbReference type="SMART" id="SM00365">
    <property type="entry name" value="LRR_SD22"/>
    <property type="match status" value="3"/>
</dbReference>
<dbReference type="EMBL" id="CAXDID020000292">
    <property type="protein sequence ID" value="CAL6071721.1"/>
    <property type="molecule type" value="Genomic_DNA"/>
</dbReference>
<evidence type="ECO:0000256" key="1">
    <source>
        <dbReference type="ARBA" id="ARBA00022614"/>
    </source>
</evidence>
<evidence type="ECO:0000313" key="3">
    <source>
        <dbReference type="EMBL" id="CAI9961465.1"/>
    </source>
</evidence>
<dbReference type="PANTHER" id="PTHR46652">
    <property type="entry name" value="LEUCINE-RICH REPEAT AND IQ DOMAIN-CONTAINING PROTEIN 1-RELATED"/>
    <property type="match status" value="1"/>
</dbReference>
<comment type="caution">
    <text evidence="3">The sequence shown here is derived from an EMBL/GenBank/DDBJ whole genome shotgun (WGS) entry which is preliminary data.</text>
</comment>
<evidence type="ECO:0000313" key="4">
    <source>
        <dbReference type="EMBL" id="CAL6071721.1"/>
    </source>
</evidence>
<dbReference type="InterPro" id="IPR050836">
    <property type="entry name" value="SDS22/Internalin_LRR"/>
</dbReference>
<accession>A0AA86UK48</accession>